<name>A0A5B9D893_9ARCH</name>
<dbReference type="AlphaFoldDB" id="A0A5B9D893"/>
<dbReference type="EMBL" id="CP042905">
    <property type="protein sequence ID" value="QEE14970.1"/>
    <property type="molecule type" value="Genomic_DNA"/>
</dbReference>
<evidence type="ECO:0000313" key="2">
    <source>
        <dbReference type="EMBL" id="QEE14970.1"/>
    </source>
</evidence>
<feature type="region of interest" description="Disordered" evidence="1">
    <location>
        <begin position="20"/>
        <end position="39"/>
    </location>
</feature>
<sequence length="39" mass="4866">MDLINYYQKPTLKPKKINRFSKKKQRKTDEIHEENYEIP</sequence>
<feature type="compositionally biased region" description="Basic and acidic residues" evidence="1">
    <location>
        <begin position="27"/>
        <end position="39"/>
    </location>
</feature>
<accession>A0A5B9D893</accession>
<organism evidence="2">
    <name type="scientific">Promethearchaeum syntrophicum</name>
    <dbReference type="NCBI Taxonomy" id="2594042"/>
    <lineage>
        <taxon>Archaea</taxon>
        <taxon>Promethearchaeati</taxon>
        <taxon>Promethearchaeota</taxon>
        <taxon>Promethearchaeia</taxon>
        <taxon>Promethearchaeales</taxon>
        <taxon>Promethearchaeaceae</taxon>
        <taxon>Promethearchaeum</taxon>
    </lineage>
</organism>
<evidence type="ECO:0000256" key="1">
    <source>
        <dbReference type="SAM" id="MobiDB-lite"/>
    </source>
</evidence>
<gene>
    <name evidence="2" type="ORF">DSAG12_00793</name>
</gene>
<proteinExistence type="predicted"/>
<protein>
    <submittedName>
        <fullName evidence="2">Uncharacterized protein</fullName>
    </submittedName>
</protein>
<reference evidence="2" key="1">
    <citation type="journal article" date="2020" name="Nature">
        <title>Isolation of an archaeon at the prokaryote-eukaryote interface.</title>
        <authorList>
            <person name="Imachi H."/>
            <person name="Nobu M.K."/>
            <person name="Nakahara N."/>
            <person name="Morono Y."/>
            <person name="Ogawara M."/>
            <person name="Takaki Y."/>
            <person name="Takano Y."/>
            <person name="Uematsu K."/>
            <person name="Ikuta T."/>
            <person name="Ito M."/>
            <person name="Matsui Y."/>
            <person name="Miyazaki M."/>
            <person name="Murata K."/>
            <person name="Saito Y."/>
            <person name="Sakai S."/>
            <person name="Song C."/>
            <person name="Tasumi E."/>
            <person name="Yamanaka Y."/>
            <person name="Yamaguchi T."/>
            <person name="Kamagata Y."/>
            <person name="Tamaki H."/>
            <person name="Takai K."/>
        </authorList>
    </citation>
    <scope>NUCLEOTIDE SEQUENCE [LARGE SCALE GENOMIC DNA]</scope>
    <source>
        <strain evidence="2">MK-D1</strain>
    </source>
</reference>